<dbReference type="InterPro" id="IPR058616">
    <property type="entry name" value="Ig_SMCHD1_8th"/>
</dbReference>
<feature type="domain" description="SMC hinge" evidence="5">
    <location>
        <begin position="862"/>
        <end position="1006"/>
    </location>
</feature>
<dbReference type="InterPro" id="IPR036277">
    <property type="entry name" value="SMC_hinge_sf"/>
</dbReference>
<dbReference type="InterPro" id="IPR058613">
    <property type="entry name" value="Ig_SMCHD1_4th"/>
</dbReference>
<dbReference type="Proteomes" id="UP000677803">
    <property type="component" value="Unassembled WGS sequence"/>
</dbReference>
<keyword evidence="2" id="KW-0158">Chromosome</keyword>
<dbReference type="GO" id="GO:0005694">
    <property type="term" value="C:chromosome"/>
    <property type="evidence" value="ECO:0007669"/>
    <property type="project" value="UniProtKB-SubCell"/>
</dbReference>
<dbReference type="InterPro" id="IPR058617">
    <property type="entry name" value="Ig_SMCHD1_7th"/>
</dbReference>
<dbReference type="Pfam" id="PF26197">
    <property type="entry name" value="Ig_SMCHD1_5th"/>
    <property type="match status" value="1"/>
</dbReference>
<dbReference type="InterPro" id="IPR058615">
    <property type="entry name" value="Ig_SMCHD1_6th"/>
</dbReference>
<dbReference type="PANTHER" id="PTHR22640">
    <property type="entry name" value="STRUCTURAL MAINTENANCE OF CHROMOSOMES FLEXIBLE HINGE DOMAIN-CONTAINING PROTEIN 1"/>
    <property type="match status" value="1"/>
</dbReference>
<protein>
    <submittedName>
        <fullName evidence="6">(Atlantic silverside) hypothetical protein</fullName>
    </submittedName>
</protein>
<comment type="subcellular location">
    <subcellularLocation>
        <location evidence="1">Chromosome</location>
    </subcellularLocation>
</comment>
<dbReference type="Pfam" id="PF26198">
    <property type="entry name" value="Ig_SMCHD1_6th"/>
    <property type="match status" value="1"/>
</dbReference>
<evidence type="ECO:0000256" key="2">
    <source>
        <dbReference type="ARBA" id="ARBA00022454"/>
    </source>
</evidence>
<proteinExistence type="predicted"/>
<evidence type="ECO:0000256" key="3">
    <source>
        <dbReference type="SAM" id="Coils"/>
    </source>
</evidence>
<dbReference type="SMART" id="SM00968">
    <property type="entry name" value="SMC_hinge"/>
    <property type="match status" value="1"/>
</dbReference>
<dbReference type="GO" id="GO:0005524">
    <property type="term" value="F:ATP binding"/>
    <property type="evidence" value="ECO:0007669"/>
    <property type="project" value="InterPro"/>
</dbReference>
<evidence type="ECO:0000256" key="1">
    <source>
        <dbReference type="ARBA" id="ARBA00004286"/>
    </source>
</evidence>
<dbReference type="InterPro" id="IPR038892">
    <property type="entry name" value="SMCHD1"/>
</dbReference>
<dbReference type="OrthoDB" id="10036779at2759"/>
<organism evidence="6 7">
    <name type="scientific">Menidia menidia</name>
    <name type="common">Atlantic silverside</name>
    <dbReference type="NCBI Taxonomy" id="238744"/>
    <lineage>
        <taxon>Eukaryota</taxon>
        <taxon>Metazoa</taxon>
        <taxon>Chordata</taxon>
        <taxon>Craniata</taxon>
        <taxon>Vertebrata</taxon>
        <taxon>Euteleostomi</taxon>
        <taxon>Actinopterygii</taxon>
        <taxon>Neopterygii</taxon>
        <taxon>Teleostei</taxon>
        <taxon>Neoteleostei</taxon>
        <taxon>Acanthomorphata</taxon>
        <taxon>Ovalentaria</taxon>
        <taxon>Atherinomorphae</taxon>
        <taxon>Atheriniformes</taxon>
        <taxon>Atherinopsidae</taxon>
        <taxon>Menidiinae</taxon>
        <taxon>Menidia</taxon>
    </lineage>
</organism>
<dbReference type="SUPFAM" id="SSF75553">
    <property type="entry name" value="Smc hinge domain"/>
    <property type="match status" value="1"/>
</dbReference>
<dbReference type="PANTHER" id="PTHR22640:SF2">
    <property type="entry name" value="STRUCTURAL MAINTENANCE OF CHROMOSOMES FLEXIBLE HINGE DOMAIN-CONTAINING PROTEIN 1"/>
    <property type="match status" value="1"/>
</dbReference>
<evidence type="ECO:0000259" key="5">
    <source>
        <dbReference type="SMART" id="SM00968"/>
    </source>
</evidence>
<dbReference type="Pfam" id="PF26196">
    <property type="entry name" value="Ig_SMCHD1_4th"/>
    <property type="match status" value="1"/>
</dbReference>
<feature type="compositionally biased region" description="Basic and acidic residues" evidence="4">
    <location>
        <begin position="1095"/>
        <end position="1116"/>
    </location>
</feature>
<feature type="coiled-coil region" evidence="3">
    <location>
        <begin position="767"/>
        <end position="794"/>
    </location>
</feature>
<dbReference type="Pfam" id="PF26195">
    <property type="entry name" value="Ig_SMCHD1_2nd"/>
    <property type="match status" value="1"/>
</dbReference>
<evidence type="ECO:0000313" key="6">
    <source>
        <dbReference type="EMBL" id="CAG5865270.1"/>
    </source>
</evidence>
<reference evidence="6" key="1">
    <citation type="submission" date="2021-05" db="EMBL/GenBank/DDBJ databases">
        <authorList>
            <person name="Tigano A."/>
        </authorList>
    </citation>
    <scope>NUCLEOTIDE SEQUENCE</scope>
</reference>
<feature type="region of interest" description="Disordered" evidence="4">
    <location>
        <begin position="1081"/>
        <end position="1145"/>
    </location>
</feature>
<gene>
    <name evidence="6" type="ORF">MMEN_LOCUS1928</name>
</gene>
<dbReference type="InterPro" id="IPR058612">
    <property type="entry name" value="Ig_SMCHD1_2nd"/>
</dbReference>
<dbReference type="GO" id="GO:0006302">
    <property type="term" value="P:double-strand break repair"/>
    <property type="evidence" value="ECO:0007669"/>
    <property type="project" value="InterPro"/>
</dbReference>
<sequence length="1145" mass="126644">MKDRFGHPAAPPLRLQPELRCSDLDLSYMSVDSSKNTFSIKGVKAIGKVRSDQHSEGYELSVKLPGLQNDEQTMRISLLPGDPHSLHVKSEAAQLEVENGNPAIFDVEIHDQAGNITANPKQSVNCQVEGLPRTTTDCSSTGAGRLVTQPINLKITNGEPRTLKVTFEMPHLKKVARCSAELKVSPSRRVSVMRLYCDAGDGQLALQNNERLERRAGGALGNLRYRLYDESGREAALTAETASAMMVNWTSDVDRAGLVQGRLPDVPVPTQVMEERFCQVSYQHQNVSFTFTIVPCPDDPKQLKATLPQGTVKLGEILPGHIVVELVDQFDNVTQKFTPDCAELMTLEAEGLHKSGVTYTWQSASVWVAGVRFDSGPLGARDLCFHCGRYEGSSSLRVTPGVPAQLRLISGPEQPLQVLNGRGIPTPFLVQLFDDWGNPSPDQEALVEITPSSPTLQVTTNVISQPADAEGKASFKVNFVSGPKGYYQLEFRSSLNSIPISSTSVNLTVIADPTKPVGLSLEYDPSAQFPAGGIFPAFSLVVVSDEGSPVTTFSPTAVAMFVKREEPSTQTVTELKCSKPMENDKPDRFYFRYQARDKKIPERIGKYIVDFSLSVDQTNVLRSEQICVDVVANRPVQLAPDSPPAPPVVSHSGDVSGRTLVKSMTLQIQDAFGNPTGQDLSGTVVVCIKRPDPGRDIPLFERKMDRVSVSLDKGRAHILGLAIMENSPGENDSQYVLLFQPEVPMVSLSPYELPFHFYYDSENLGKVTRLNKNKEELRNTLAQYEKLMSSHEALTKLLTCQVTSTNQKEVALSKELVRRNMGIVGPLSTPDIDKLLQEKKTQAENLQKETRVSSIPNIFSGPDVLGKVAHLAVVEDDEAARVVSWHLRGDMDCVVTTTTEAAHRIHRDTRGNQQVLPLDGVLEADDRPLPHLRNSFSLFDPPGNPVHARKLLIYPNEQEKCNKCEFSSLALNLLLALWLPRGLWVFKNLLGETILMDDLDSATRYRRMLVERGIRCPTILTRHGDMVSAKGKFGGRQNRAPPPDGRAFGAPLPQPFHTLKKDMELLAQYREAITKARMAEKDLDDHAQKGQAPEMQRKREKQEELKKQLDEIDRELAFLSMRSGKRVPESAGEPSGISPKKPRRT</sequence>
<comment type="caution">
    <text evidence="6">The sequence shown here is derived from an EMBL/GenBank/DDBJ whole genome shotgun (WGS) entry which is preliminary data.</text>
</comment>
<accession>A0A8S4AEL0</accession>
<dbReference type="Pfam" id="PF26199">
    <property type="entry name" value="Ig_SMCHD1_8th"/>
    <property type="match status" value="1"/>
</dbReference>
<keyword evidence="7" id="KW-1185">Reference proteome</keyword>
<evidence type="ECO:0000256" key="4">
    <source>
        <dbReference type="SAM" id="MobiDB-lite"/>
    </source>
</evidence>
<name>A0A8S4AEL0_9TELE</name>
<dbReference type="EMBL" id="CAJRST010001003">
    <property type="protein sequence ID" value="CAG5865270.1"/>
    <property type="molecule type" value="Genomic_DNA"/>
</dbReference>
<dbReference type="Pfam" id="PF26201">
    <property type="entry name" value="Ig_SMCHD1_7th"/>
    <property type="match status" value="1"/>
</dbReference>
<keyword evidence="3" id="KW-0175">Coiled coil</keyword>
<dbReference type="Pfam" id="PF06470">
    <property type="entry name" value="SMC_hinge"/>
    <property type="match status" value="1"/>
</dbReference>
<dbReference type="AlphaFoldDB" id="A0A8S4AEL0"/>
<evidence type="ECO:0000313" key="7">
    <source>
        <dbReference type="Proteomes" id="UP000677803"/>
    </source>
</evidence>
<dbReference type="InterPro" id="IPR058614">
    <property type="entry name" value="Ig_SMCHD1_5th"/>
</dbReference>
<dbReference type="GO" id="GO:0051276">
    <property type="term" value="P:chromosome organization"/>
    <property type="evidence" value="ECO:0007669"/>
    <property type="project" value="InterPro"/>
</dbReference>
<dbReference type="InterPro" id="IPR010935">
    <property type="entry name" value="SMC_hinge"/>
</dbReference>